<evidence type="ECO:0000313" key="1">
    <source>
        <dbReference type="EMBL" id="MCZ8372373.1"/>
    </source>
</evidence>
<proteinExistence type="predicted"/>
<dbReference type="RefSeq" id="WP_269877571.1">
    <property type="nucleotide sequence ID" value="NZ_JAPZVM010000004.1"/>
</dbReference>
<protein>
    <submittedName>
        <fullName evidence="1">Uncharacterized protein</fullName>
    </submittedName>
</protein>
<comment type="caution">
    <text evidence="1">The sequence shown here is derived from an EMBL/GenBank/DDBJ whole genome shotgun (WGS) entry which is preliminary data.</text>
</comment>
<evidence type="ECO:0000313" key="2">
    <source>
        <dbReference type="Proteomes" id="UP001141933"/>
    </source>
</evidence>
<accession>A0ABT4PH55</accession>
<reference evidence="1" key="1">
    <citation type="submission" date="2022-12" db="EMBL/GenBank/DDBJ databases">
        <title>Phocaeicola acetigenes sp. nov., isolated feces from a healthy human.</title>
        <authorList>
            <person name="Do H."/>
            <person name="Ha Y.B."/>
            <person name="Kim J.-S."/>
            <person name="Suh M.K."/>
            <person name="Kim H.S."/>
            <person name="Lee J.-S."/>
        </authorList>
    </citation>
    <scope>NUCLEOTIDE SEQUENCE</scope>
    <source>
        <strain evidence="1">KGMB11183</strain>
    </source>
</reference>
<dbReference type="EMBL" id="JAPZVM010000004">
    <property type="protein sequence ID" value="MCZ8372373.1"/>
    <property type="molecule type" value="Genomic_DNA"/>
</dbReference>
<name>A0ABT4PH55_9BACT</name>
<dbReference type="Proteomes" id="UP001141933">
    <property type="component" value="Unassembled WGS sequence"/>
</dbReference>
<keyword evidence="2" id="KW-1185">Reference proteome</keyword>
<organism evidence="1 2">
    <name type="scientific">Phocaeicola acetigenes</name>
    <dbReference type="NCBI Taxonomy" id="3016083"/>
    <lineage>
        <taxon>Bacteria</taxon>
        <taxon>Pseudomonadati</taxon>
        <taxon>Bacteroidota</taxon>
        <taxon>Bacteroidia</taxon>
        <taxon>Bacteroidales</taxon>
        <taxon>Bacteroidaceae</taxon>
        <taxon>Phocaeicola</taxon>
    </lineage>
</organism>
<gene>
    <name evidence="1" type="ORF">O6P32_06565</name>
</gene>
<sequence>MNHPEQRFSDEIVRAFKEIPIPERYNNHNLKFTVMNAPVIEELTKEELEGAYKDAIWNMLNRNKIGGRLVEKWFNYSSRTKGFDLSLVKERGIYDASVFDIDIALNSVRRMALLEDAGEELISYTYILVNDIRYADKTTQRNLQGIATTAGLFASLLIPGVGGVVATTAARTLYPVALRINDLVVGFKVYVTSYLFRLDWNKDIANFFYSQFWFEPGASDSLEKYHSFKKNLSAFKIRYLGCATIYSGDTSLAGVEYESDMFKKVCTRAIDLSISELQKQFDEFKVFSPLVSTDPFVSYIGLKEGITENSKFEVLEISIDENGKTSYSRKGVLKPIKGKIWDNRYMAEFEENYDSSITGTSFEVISGSDFYPGMLLREMD</sequence>